<protein>
    <submittedName>
        <fullName evidence="1">Uncharacterized protein</fullName>
    </submittedName>
</protein>
<reference evidence="1" key="1">
    <citation type="submission" date="2019-12" db="EMBL/GenBank/DDBJ databases">
        <title>Genome sequencing and annotation of Brassica cretica.</title>
        <authorList>
            <person name="Studholme D.J."/>
            <person name="Sarris P."/>
        </authorList>
    </citation>
    <scope>NUCLEOTIDE SEQUENCE</scope>
    <source>
        <strain evidence="1">PFS-109/04</strain>
        <tissue evidence="1">Leaf</tissue>
    </source>
</reference>
<gene>
    <name evidence="1" type="ORF">F2Q69_00057097</name>
</gene>
<accession>A0A8S9N2M2</accession>
<proteinExistence type="predicted"/>
<evidence type="ECO:0000313" key="2">
    <source>
        <dbReference type="Proteomes" id="UP000712600"/>
    </source>
</evidence>
<evidence type="ECO:0000313" key="1">
    <source>
        <dbReference type="EMBL" id="KAF3489701.1"/>
    </source>
</evidence>
<organism evidence="1 2">
    <name type="scientific">Brassica cretica</name>
    <name type="common">Mustard</name>
    <dbReference type="NCBI Taxonomy" id="69181"/>
    <lineage>
        <taxon>Eukaryota</taxon>
        <taxon>Viridiplantae</taxon>
        <taxon>Streptophyta</taxon>
        <taxon>Embryophyta</taxon>
        <taxon>Tracheophyta</taxon>
        <taxon>Spermatophyta</taxon>
        <taxon>Magnoliopsida</taxon>
        <taxon>eudicotyledons</taxon>
        <taxon>Gunneridae</taxon>
        <taxon>Pentapetalae</taxon>
        <taxon>rosids</taxon>
        <taxon>malvids</taxon>
        <taxon>Brassicales</taxon>
        <taxon>Brassicaceae</taxon>
        <taxon>Brassiceae</taxon>
        <taxon>Brassica</taxon>
    </lineage>
</organism>
<sequence>MNPQFGSELNQPRREYNGVRDGVIVTNQIHCGAGIFSLSSVSTGGYVLTEKRVSSLVSFLDENAVSVSESCDVTVVNACPERIDDDDCSAVIVAIDEKISESYKFEDVL</sequence>
<dbReference type="AlphaFoldDB" id="A0A8S9N2M2"/>
<dbReference type="EMBL" id="QGKX02002183">
    <property type="protein sequence ID" value="KAF3489701.1"/>
    <property type="molecule type" value="Genomic_DNA"/>
</dbReference>
<dbReference type="Proteomes" id="UP000712600">
    <property type="component" value="Unassembled WGS sequence"/>
</dbReference>
<comment type="caution">
    <text evidence="1">The sequence shown here is derived from an EMBL/GenBank/DDBJ whole genome shotgun (WGS) entry which is preliminary data.</text>
</comment>
<name>A0A8S9N2M2_BRACR</name>